<keyword evidence="1" id="KW-0732">Signal</keyword>
<evidence type="ECO:0000256" key="1">
    <source>
        <dbReference type="SAM" id="SignalP"/>
    </source>
</evidence>
<proteinExistence type="predicted"/>
<dbReference type="AlphaFoldDB" id="A0AAN7PP88"/>
<feature type="signal peptide" evidence="1">
    <location>
        <begin position="1"/>
        <end position="19"/>
    </location>
</feature>
<name>A0AAN7PP88_9COLE</name>
<evidence type="ECO:0000313" key="3">
    <source>
        <dbReference type="Proteomes" id="UP001353858"/>
    </source>
</evidence>
<dbReference type="SUPFAM" id="SSF100910">
    <property type="entry name" value="Chemosensory protein Csp2"/>
    <property type="match status" value="1"/>
</dbReference>
<dbReference type="InterPro" id="IPR005055">
    <property type="entry name" value="A10/PebIII"/>
</dbReference>
<accession>A0AAN7PP88</accession>
<evidence type="ECO:0008006" key="4">
    <source>
        <dbReference type="Google" id="ProtNLM"/>
    </source>
</evidence>
<dbReference type="Proteomes" id="UP001353858">
    <property type="component" value="Unassembled WGS sequence"/>
</dbReference>
<protein>
    <recommendedName>
        <fullName evidence="4">Chemosensory protein</fullName>
    </recommendedName>
</protein>
<dbReference type="Pfam" id="PF03392">
    <property type="entry name" value="OS-D"/>
    <property type="match status" value="1"/>
</dbReference>
<organism evidence="2 3">
    <name type="scientific">Aquatica leii</name>
    <dbReference type="NCBI Taxonomy" id="1421715"/>
    <lineage>
        <taxon>Eukaryota</taxon>
        <taxon>Metazoa</taxon>
        <taxon>Ecdysozoa</taxon>
        <taxon>Arthropoda</taxon>
        <taxon>Hexapoda</taxon>
        <taxon>Insecta</taxon>
        <taxon>Pterygota</taxon>
        <taxon>Neoptera</taxon>
        <taxon>Endopterygota</taxon>
        <taxon>Coleoptera</taxon>
        <taxon>Polyphaga</taxon>
        <taxon>Elateriformia</taxon>
        <taxon>Elateroidea</taxon>
        <taxon>Lampyridae</taxon>
        <taxon>Luciolinae</taxon>
        <taxon>Aquatica</taxon>
    </lineage>
</organism>
<dbReference type="EMBL" id="JARPUR010000001">
    <property type="protein sequence ID" value="KAK4885681.1"/>
    <property type="molecule type" value="Genomic_DNA"/>
</dbReference>
<evidence type="ECO:0000313" key="2">
    <source>
        <dbReference type="EMBL" id="KAK4885681.1"/>
    </source>
</evidence>
<keyword evidence="3" id="KW-1185">Reference proteome</keyword>
<reference evidence="3" key="1">
    <citation type="submission" date="2023-01" db="EMBL/GenBank/DDBJ databases">
        <title>Key to firefly adult light organ development and bioluminescence: homeobox transcription factors regulate luciferase expression and transportation to peroxisome.</title>
        <authorList>
            <person name="Fu X."/>
        </authorList>
    </citation>
    <scope>NUCLEOTIDE SEQUENCE [LARGE SCALE GENOMIC DNA]</scope>
</reference>
<gene>
    <name evidence="2" type="ORF">RN001_001952</name>
</gene>
<dbReference type="InterPro" id="IPR036682">
    <property type="entry name" value="OS_D_A10/PebIII_sf"/>
</dbReference>
<feature type="chain" id="PRO_5042926820" description="Chemosensory protein" evidence="1">
    <location>
        <begin position="20"/>
        <end position="131"/>
    </location>
</feature>
<dbReference type="PANTHER" id="PTHR11257:SF12">
    <property type="entry name" value="EJACULATORY BULB-SPECIFIC PROTEIN 3-RELATED"/>
    <property type="match status" value="1"/>
</dbReference>
<dbReference type="Gene3D" id="1.10.2080.10">
    <property type="entry name" value="Insect odorant-binding protein A10/Ejaculatory bulb-specific protein 3"/>
    <property type="match status" value="1"/>
</dbReference>
<sequence>MSKLFISFIVLVFVVYVHTDSYTDEFDNIDIDEILANKRLVDNYLYCLKTGKKCTPDAQKAKELLPNALQTKCSKCTDAQKEKTQKIVEWAIKNKPDDFLELEKQYDPDHQYRNTYADELRGRNIVLPPLK</sequence>
<dbReference type="PANTHER" id="PTHR11257">
    <property type="entry name" value="CHEMOSENSORY PROTEIN-RELATED"/>
    <property type="match status" value="1"/>
</dbReference>
<comment type="caution">
    <text evidence="2">The sequence shown here is derived from an EMBL/GenBank/DDBJ whole genome shotgun (WGS) entry which is preliminary data.</text>
</comment>